<evidence type="ECO:0000313" key="14">
    <source>
        <dbReference type="EMBL" id="KAK2856237.1"/>
    </source>
</evidence>
<keyword evidence="11" id="KW-0472">Membrane</keyword>
<dbReference type="PROSITE" id="PS50125">
    <property type="entry name" value="GUANYLATE_CYCLASE_2"/>
    <property type="match status" value="1"/>
</dbReference>
<dbReference type="Pfam" id="PF00211">
    <property type="entry name" value="Guanylate_cyc"/>
    <property type="match status" value="1"/>
</dbReference>
<keyword evidence="15" id="KW-1185">Reference proteome</keyword>
<keyword evidence="5" id="KW-0812">Transmembrane</keyword>
<evidence type="ECO:0000256" key="7">
    <source>
        <dbReference type="ARBA" id="ARBA00022741"/>
    </source>
</evidence>
<evidence type="ECO:0000256" key="4">
    <source>
        <dbReference type="ARBA" id="ARBA00012201"/>
    </source>
</evidence>
<evidence type="ECO:0000256" key="1">
    <source>
        <dbReference type="ARBA" id="ARBA00001593"/>
    </source>
</evidence>
<dbReference type="GO" id="GO:0007189">
    <property type="term" value="P:adenylate cyclase-activating G protein-coupled receptor signaling pathway"/>
    <property type="evidence" value="ECO:0007669"/>
    <property type="project" value="TreeGrafter"/>
</dbReference>
<evidence type="ECO:0000256" key="9">
    <source>
        <dbReference type="ARBA" id="ARBA00022842"/>
    </source>
</evidence>
<evidence type="ECO:0000256" key="12">
    <source>
        <dbReference type="ARBA" id="ARBA00023239"/>
    </source>
</evidence>
<evidence type="ECO:0000256" key="5">
    <source>
        <dbReference type="ARBA" id="ARBA00022692"/>
    </source>
</evidence>
<dbReference type="GO" id="GO:0046872">
    <property type="term" value="F:metal ion binding"/>
    <property type="evidence" value="ECO:0007669"/>
    <property type="project" value="UniProtKB-KW"/>
</dbReference>
<dbReference type="PANTHER" id="PTHR45627">
    <property type="entry name" value="ADENYLATE CYCLASE TYPE 1"/>
    <property type="match status" value="1"/>
</dbReference>
<dbReference type="GO" id="GO:0035556">
    <property type="term" value="P:intracellular signal transduction"/>
    <property type="evidence" value="ECO:0007669"/>
    <property type="project" value="InterPro"/>
</dbReference>
<keyword evidence="12" id="KW-0456">Lyase</keyword>
<dbReference type="GO" id="GO:0006171">
    <property type="term" value="P:cAMP biosynthetic process"/>
    <property type="evidence" value="ECO:0007669"/>
    <property type="project" value="TreeGrafter"/>
</dbReference>
<evidence type="ECO:0000256" key="8">
    <source>
        <dbReference type="ARBA" id="ARBA00022840"/>
    </source>
</evidence>
<dbReference type="Gene3D" id="3.30.70.1230">
    <property type="entry name" value="Nucleotide cyclase"/>
    <property type="match status" value="1"/>
</dbReference>
<accession>A0AA88NFN6</accession>
<dbReference type="GO" id="GO:0004016">
    <property type="term" value="F:adenylate cyclase activity"/>
    <property type="evidence" value="ECO:0007669"/>
    <property type="project" value="UniProtKB-EC"/>
</dbReference>
<proteinExistence type="predicted"/>
<comment type="catalytic activity">
    <reaction evidence="1">
        <text>ATP = 3',5'-cyclic AMP + diphosphate</text>
        <dbReference type="Rhea" id="RHEA:15389"/>
        <dbReference type="ChEBI" id="CHEBI:30616"/>
        <dbReference type="ChEBI" id="CHEBI:33019"/>
        <dbReference type="ChEBI" id="CHEBI:58165"/>
        <dbReference type="EC" id="4.6.1.1"/>
    </reaction>
</comment>
<evidence type="ECO:0000256" key="6">
    <source>
        <dbReference type="ARBA" id="ARBA00022723"/>
    </source>
</evidence>
<dbReference type="AlphaFoldDB" id="A0AA88NFN6"/>
<sequence length="77" mass="8449">MAASGLGPDKQLGDLYILGLHPFDVMDEWNHLRELVLFALAMQETLKEINRHSAKNFQLRVGIAHGPVVAGGIRATV</sequence>
<keyword evidence="8" id="KW-0067">ATP-binding</keyword>
<keyword evidence="9" id="KW-0460">Magnesium</keyword>
<organism evidence="14 15">
    <name type="scientific">Channa striata</name>
    <name type="common">Snakehead murrel</name>
    <name type="synonym">Ophicephalus striatus</name>
    <dbReference type="NCBI Taxonomy" id="64152"/>
    <lineage>
        <taxon>Eukaryota</taxon>
        <taxon>Metazoa</taxon>
        <taxon>Chordata</taxon>
        <taxon>Craniata</taxon>
        <taxon>Vertebrata</taxon>
        <taxon>Euteleostomi</taxon>
        <taxon>Actinopterygii</taxon>
        <taxon>Neopterygii</taxon>
        <taxon>Teleostei</taxon>
        <taxon>Neoteleostei</taxon>
        <taxon>Acanthomorphata</taxon>
        <taxon>Anabantaria</taxon>
        <taxon>Anabantiformes</taxon>
        <taxon>Channoidei</taxon>
        <taxon>Channidae</taxon>
        <taxon>Channa</taxon>
    </lineage>
</organism>
<dbReference type="SUPFAM" id="SSF55073">
    <property type="entry name" value="Nucleotide cyclase"/>
    <property type="match status" value="1"/>
</dbReference>
<evidence type="ECO:0000259" key="13">
    <source>
        <dbReference type="PROSITE" id="PS50125"/>
    </source>
</evidence>
<dbReference type="InterPro" id="IPR001054">
    <property type="entry name" value="A/G_cyclase"/>
</dbReference>
<name>A0AA88NFN6_CHASR</name>
<evidence type="ECO:0000256" key="2">
    <source>
        <dbReference type="ARBA" id="ARBA00001936"/>
    </source>
</evidence>
<feature type="domain" description="Guanylate cyclase" evidence="13">
    <location>
        <begin position="1"/>
        <end position="77"/>
    </location>
</feature>
<dbReference type="EMBL" id="JAUPFM010000003">
    <property type="protein sequence ID" value="KAK2856237.1"/>
    <property type="molecule type" value="Genomic_DNA"/>
</dbReference>
<evidence type="ECO:0000256" key="3">
    <source>
        <dbReference type="ARBA" id="ARBA00004141"/>
    </source>
</evidence>
<evidence type="ECO:0000313" key="15">
    <source>
        <dbReference type="Proteomes" id="UP001187415"/>
    </source>
</evidence>
<dbReference type="InterPro" id="IPR029787">
    <property type="entry name" value="Nucleotide_cyclase"/>
</dbReference>
<reference evidence="14" key="1">
    <citation type="submission" date="2023-07" db="EMBL/GenBank/DDBJ databases">
        <title>Chromosome-level Genome Assembly of Striped Snakehead (Channa striata).</title>
        <authorList>
            <person name="Liu H."/>
        </authorList>
    </citation>
    <scope>NUCLEOTIDE SEQUENCE</scope>
    <source>
        <strain evidence="14">Gz</strain>
        <tissue evidence="14">Muscle</tissue>
    </source>
</reference>
<comment type="caution">
    <text evidence="14">The sequence shown here is derived from an EMBL/GenBank/DDBJ whole genome shotgun (WGS) entry which is preliminary data.</text>
</comment>
<dbReference type="PANTHER" id="PTHR45627:SF15">
    <property type="entry name" value="ADENYLATE CYCLASE"/>
    <property type="match status" value="1"/>
</dbReference>
<dbReference type="GO" id="GO:0005524">
    <property type="term" value="F:ATP binding"/>
    <property type="evidence" value="ECO:0007669"/>
    <property type="project" value="UniProtKB-KW"/>
</dbReference>
<dbReference type="GO" id="GO:0005886">
    <property type="term" value="C:plasma membrane"/>
    <property type="evidence" value="ECO:0007669"/>
    <property type="project" value="TreeGrafter"/>
</dbReference>
<dbReference type="Proteomes" id="UP001187415">
    <property type="component" value="Unassembled WGS sequence"/>
</dbReference>
<keyword evidence="10" id="KW-1133">Transmembrane helix</keyword>
<dbReference type="EC" id="4.6.1.1" evidence="4"/>
<keyword evidence="6" id="KW-0479">Metal-binding</keyword>
<comment type="subcellular location">
    <subcellularLocation>
        <location evidence="3">Membrane</location>
        <topology evidence="3">Multi-pass membrane protein</topology>
    </subcellularLocation>
</comment>
<gene>
    <name evidence="14" type="ORF">Q5P01_004972</name>
</gene>
<evidence type="ECO:0000256" key="11">
    <source>
        <dbReference type="ARBA" id="ARBA00023136"/>
    </source>
</evidence>
<evidence type="ECO:0000256" key="10">
    <source>
        <dbReference type="ARBA" id="ARBA00022989"/>
    </source>
</evidence>
<keyword evidence="7" id="KW-0547">Nucleotide-binding</keyword>
<protein>
    <recommendedName>
        <fullName evidence="4">adenylate cyclase</fullName>
        <ecNumber evidence="4">4.6.1.1</ecNumber>
    </recommendedName>
</protein>
<comment type="cofactor">
    <cofactor evidence="2">
        <name>Mn(2+)</name>
        <dbReference type="ChEBI" id="CHEBI:29035"/>
    </cofactor>
</comment>